<reference evidence="2" key="1">
    <citation type="journal article" date="2020" name="Stud. Mycol.">
        <title>101 Dothideomycetes genomes: a test case for predicting lifestyles and emergence of pathogens.</title>
        <authorList>
            <person name="Haridas S."/>
            <person name="Albert R."/>
            <person name="Binder M."/>
            <person name="Bloem J."/>
            <person name="Labutti K."/>
            <person name="Salamov A."/>
            <person name="Andreopoulos B."/>
            <person name="Baker S."/>
            <person name="Barry K."/>
            <person name="Bills G."/>
            <person name="Bluhm B."/>
            <person name="Cannon C."/>
            <person name="Castanera R."/>
            <person name="Culley D."/>
            <person name="Daum C."/>
            <person name="Ezra D."/>
            <person name="Gonzalez J."/>
            <person name="Henrissat B."/>
            <person name="Kuo A."/>
            <person name="Liang C."/>
            <person name="Lipzen A."/>
            <person name="Lutzoni F."/>
            <person name="Magnuson J."/>
            <person name="Mondo S."/>
            <person name="Nolan M."/>
            <person name="Ohm R."/>
            <person name="Pangilinan J."/>
            <person name="Park H.-J."/>
            <person name="Ramirez L."/>
            <person name="Alfaro M."/>
            <person name="Sun H."/>
            <person name="Tritt A."/>
            <person name="Yoshinaga Y."/>
            <person name="Zwiers L.-H."/>
            <person name="Turgeon B."/>
            <person name="Goodwin S."/>
            <person name="Spatafora J."/>
            <person name="Crous P."/>
            <person name="Grigoriev I."/>
        </authorList>
    </citation>
    <scope>NUCLEOTIDE SEQUENCE</scope>
    <source>
        <strain evidence="2">CBS 130266</strain>
    </source>
</reference>
<dbReference type="SUPFAM" id="SSF51905">
    <property type="entry name" value="FAD/NAD(P)-binding domain"/>
    <property type="match status" value="1"/>
</dbReference>
<dbReference type="Gene3D" id="3.50.50.60">
    <property type="entry name" value="FAD/NAD(P)-binding domain"/>
    <property type="match status" value="1"/>
</dbReference>
<evidence type="ECO:0000313" key="3">
    <source>
        <dbReference type="Proteomes" id="UP000800235"/>
    </source>
</evidence>
<feature type="domain" description="FAD dependent oxidoreductase" evidence="1">
    <location>
        <begin position="20"/>
        <end position="415"/>
    </location>
</feature>
<comment type="caution">
    <text evidence="2">The sequence shown here is derived from an EMBL/GenBank/DDBJ whole genome shotgun (WGS) entry which is preliminary data.</text>
</comment>
<name>A0A9P4TTM4_9PEZI</name>
<dbReference type="InterPro" id="IPR036188">
    <property type="entry name" value="FAD/NAD-bd_sf"/>
</dbReference>
<dbReference type="PANTHER" id="PTHR13847:SF213">
    <property type="entry name" value="DEPENDENT OXIDOREDUCTASE, PUTATIVE-RELATED"/>
    <property type="match status" value="1"/>
</dbReference>
<sequence>MHIPHSLAQIQSASLPETTDVAIIGSGITGTSVAKFLLEGRPDTHVTILEARTLCSGATGRNGGHLVTFGGAGYSALKAQHGADEAAKILKFAQDTCDQLLETAKEMARDESEIRPVTRVRAFGDAESLEEVKRSVAAYELDHPAMRGRFEFIDGKQALEVQRFGNHHVAGAALFPAAALWPYRFVLKVIEHLRNIYSARLSIEANTPVTDVQYLPDLRVSHPYALRTPRGNIYARQVVYCTNGYTSHLLPELRGRLFPKRATMTVQDLIGLAPNRGDSTSWNLHQKARYDPNIDAILNGSYYLQQNANSGFFFFGGEAQIAHTALTSDDTNASAVSVQHLVDKLSEFFGIEHENNDALVSSWSGIMGFTPDSLPLAGKLPSSITLRDGDGEWIAAGFNGGGMCLCWRVGEAIAKQITVETCPIGFLRPSLCPRCA</sequence>
<dbReference type="AlphaFoldDB" id="A0A9P4TTM4"/>
<dbReference type="OrthoDB" id="429143at2759"/>
<accession>A0A9P4TTM4</accession>
<keyword evidence="3" id="KW-1185">Reference proteome</keyword>
<dbReference type="InterPro" id="IPR006076">
    <property type="entry name" value="FAD-dep_OxRdtase"/>
</dbReference>
<protein>
    <submittedName>
        <fullName evidence="2">FAD dependent oxidoreductase</fullName>
    </submittedName>
</protein>
<proteinExistence type="predicted"/>
<evidence type="ECO:0000259" key="1">
    <source>
        <dbReference type="Pfam" id="PF01266"/>
    </source>
</evidence>
<evidence type="ECO:0000313" key="2">
    <source>
        <dbReference type="EMBL" id="KAF2420128.1"/>
    </source>
</evidence>
<dbReference type="Proteomes" id="UP000800235">
    <property type="component" value="Unassembled WGS sequence"/>
</dbReference>
<dbReference type="GO" id="GO:0005737">
    <property type="term" value="C:cytoplasm"/>
    <property type="evidence" value="ECO:0007669"/>
    <property type="project" value="TreeGrafter"/>
</dbReference>
<dbReference type="EMBL" id="MU007113">
    <property type="protein sequence ID" value="KAF2420128.1"/>
    <property type="molecule type" value="Genomic_DNA"/>
</dbReference>
<dbReference type="PANTHER" id="PTHR13847">
    <property type="entry name" value="SARCOSINE DEHYDROGENASE-RELATED"/>
    <property type="match status" value="1"/>
</dbReference>
<gene>
    <name evidence="2" type="ORF">EJ08DRAFT_31300</name>
</gene>
<organism evidence="2 3">
    <name type="scientific">Tothia fuscella</name>
    <dbReference type="NCBI Taxonomy" id="1048955"/>
    <lineage>
        <taxon>Eukaryota</taxon>
        <taxon>Fungi</taxon>
        <taxon>Dikarya</taxon>
        <taxon>Ascomycota</taxon>
        <taxon>Pezizomycotina</taxon>
        <taxon>Dothideomycetes</taxon>
        <taxon>Pleosporomycetidae</taxon>
        <taxon>Venturiales</taxon>
        <taxon>Cylindrosympodiaceae</taxon>
        <taxon>Tothia</taxon>
    </lineage>
</organism>
<dbReference type="Gene3D" id="3.30.9.10">
    <property type="entry name" value="D-Amino Acid Oxidase, subunit A, domain 2"/>
    <property type="match status" value="1"/>
</dbReference>
<dbReference type="Pfam" id="PF01266">
    <property type="entry name" value="DAO"/>
    <property type="match status" value="1"/>
</dbReference>